<comment type="similarity">
    <text evidence="1 7">Belongs to the peptidase M3 family.</text>
</comment>
<dbReference type="KEGG" id="rsi:Runsl_2308"/>
<dbReference type="CDD" id="cd06456">
    <property type="entry name" value="M3A_DCP"/>
    <property type="match status" value="1"/>
</dbReference>
<dbReference type="EMBL" id="CP002859">
    <property type="protein sequence ID" value="AEI48720.1"/>
    <property type="molecule type" value="Genomic_DNA"/>
</dbReference>
<dbReference type="Gene3D" id="3.40.390.10">
    <property type="entry name" value="Collagenase (Catalytic Domain)"/>
    <property type="match status" value="1"/>
</dbReference>
<dbReference type="GO" id="GO:0046872">
    <property type="term" value="F:metal ion binding"/>
    <property type="evidence" value="ECO:0007669"/>
    <property type="project" value="UniProtKB-UniRule"/>
</dbReference>
<name>A0A7U3ZK61_RUNSL</name>
<dbReference type="GO" id="GO:0004180">
    <property type="term" value="F:carboxypeptidase activity"/>
    <property type="evidence" value="ECO:0007669"/>
    <property type="project" value="UniProtKB-KW"/>
</dbReference>
<dbReference type="InterPro" id="IPR024079">
    <property type="entry name" value="MetalloPept_cat_dom_sf"/>
</dbReference>
<dbReference type="SUPFAM" id="SSF55486">
    <property type="entry name" value="Metalloproteases ('zincins'), catalytic domain"/>
    <property type="match status" value="1"/>
</dbReference>
<feature type="signal peptide" evidence="8">
    <location>
        <begin position="1"/>
        <end position="19"/>
    </location>
</feature>
<keyword evidence="3 7" id="KW-0479">Metal-binding</keyword>
<evidence type="ECO:0000259" key="9">
    <source>
        <dbReference type="Pfam" id="PF01432"/>
    </source>
</evidence>
<dbReference type="AlphaFoldDB" id="A0A7U3ZK61"/>
<keyword evidence="2 7" id="KW-0645">Protease</keyword>
<feature type="domain" description="Peptidase M3A/M3B catalytic" evidence="9">
    <location>
        <begin position="251"/>
        <end position="699"/>
    </location>
</feature>
<dbReference type="GO" id="GO:0004222">
    <property type="term" value="F:metalloendopeptidase activity"/>
    <property type="evidence" value="ECO:0007669"/>
    <property type="project" value="InterPro"/>
</dbReference>
<dbReference type="GO" id="GO:0005829">
    <property type="term" value="C:cytosol"/>
    <property type="evidence" value="ECO:0007669"/>
    <property type="project" value="UniProtKB-ARBA"/>
</dbReference>
<evidence type="ECO:0000256" key="4">
    <source>
        <dbReference type="ARBA" id="ARBA00022801"/>
    </source>
</evidence>
<dbReference type="FunFam" id="3.40.390.10:FF:000009">
    <property type="entry name" value="Oligopeptidase A"/>
    <property type="match status" value="1"/>
</dbReference>
<reference evidence="11" key="1">
    <citation type="submission" date="2011-06" db="EMBL/GenBank/DDBJ databases">
        <title>The complete genome of chromosome of Runella slithyformis DSM 19594.</title>
        <authorList>
            <consortium name="US DOE Joint Genome Institute (JGI-PGF)"/>
            <person name="Lucas S."/>
            <person name="Han J."/>
            <person name="Lapidus A."/>
            <person name="Bruce D."/>
            <person name="Goodwin L."/>
            <person name="Pitluck S."/>
            <person name="Peters L."/>
            <person name="Kyrpides N."/>
            <person name="Mavromatis K."/>
            <person name="Ivanova N."/>
            <person name="Ovchinnikova G."/>
            <person name="Zhang X."/>
            <person name="Misra M."/>
            <person name="Detter J.C."/>
            <person name="Tapia R."/>
            <person name="Han C."/>
            <person name="Land M."/>
            <person name="Hauser L."/>
            <person name="Markowitz V."/>
            <person name="Cheng J.-F."/>
            <person name="Hugenholtz P."/>
            <person name="Woyke T."/>
            <person name="Wu D."/>
            <person name="Tindall B."/>
            <person name="Faehrich R."/>
            <person name="Brambilla E."/>
            <person name="Klenk H.-P."/>
            <person name="Eisen J.A."/>
        </authorList>
    </citation>
    <scope>NUCLEOTIDE SEQUENCE [LARGE SCALE GENOMIC DNA]</scope>
    <source>
        <strain evidence="11">ATCC 29530 / DSM 19594 / LMG 11500 / NCIMB 11436 / LSU 4</strain>
    </source>
</reference>
<dbReference type="Gene3D" id="1.10.1370.40">
    <property type="match status" value="1"/>
</dbReference>
<evidence type="ECO:0000256" key="5">
    <source>
        <dbReference type="ARBA" id="ARBA00022833"/>
    </source>
</evidence>
<dbReference type="PANTHER" id="PTHR43660">
    <property type="entry name" value="DIPEPTIDYL CARBOXYPEPTIDASE"/>
    <property type="match status" value="1"/>
</dbReference>
<dbReference type="PANTHER" id="PTHR43660:SF1">
    <property type="entry name" value="DIPEPTIDYL CARBOXYPEPTIDASE"/>
    <property type="match status" value="1"/>
</dbReference>
<dbReference type="RefSeq" id="WP_013928031.1">
    <property type="nucleotide sequence ID" value="NC_015703.1"/>
</dbReference>
<dbReference type="InterPro" id="IPR034005">
    <property type="entry name" value="M3A_DCP"/>
</dbReference>
<evidence type="ECO:0000256" key="2">
    <source>
        <dbReference type="ARBA" id="ARBA00022670"/>
    </source>
</evidence>
<keyword evidence="11" id="KW-1185">Reference proteome</keyword>
<protein>
    <submittedName>
        <fullName evidence="10">Peptidyl-dipeptidase Dcp</fullName>
        <ecNumber evidence="10">3.4.15.5</ecNumber>
    </submittedName>
</protein>
<dbReference type="EC" id="3.4.15.5" evidence="10"/>
<keyword evidence="6 7" id="KW-0482">Metalloprotease</keyword>
<dbReference type="InterPro" id="IPR024077">
    <property type="entry name" value="Neurolysin/TOP_dom2"/>
</dbReference>
<dbReference type="InterPro" id="IPR001567">
    <property type="entry name" value="Pept_M3A_M3B_dom"/>
</dbReference>
<evidence type="ECO:0000256" key="6">
    <source>
        <dbReference type="ARBA" id="ARBA00023049"/>
    </source>
</evidence>
<dbReference type="Gene3D" id="1.10.1370.10">
    <property type="entry name" value="Neurolysin, domain 3"/>
    <property type="match status" value="1"/>
</dbReference>
<keyword evidence="10" id="KW-0121">Carboxypeptidase</keyword>
<comment type="cofactor">
    <cofactor evidence="7">
        <name>Zn(2+)</name>
        <dbReference type="ChEBI" id="CHEBI:29105"/>
    </cofactor>
    <text evidence="7">Binds 1 zinc ion.</text>
</comment>
<dbReference type="Proteomes" id="UP000000493">
    <property type="component" value="Chromosome"/>
</dbReference>
<keyword evidence="8" id="KW-0732">Signal</keyword>
<evidence type="ECO:0000256" key="3">
    <source>
        <dbReference type="ARBA" id="ARBA00022723"/>
    </source>
</evidence>
<dbReference type="GO" id="GO:0008241">
    <property type="term" value="F:peptidyl-dipeptidase activity"/>
    <property type="evidence" value="ECO:0007669"/>
    <property type="project" value="UniProtKB-EC"/>
</dbReference>
<keyword evidence="5 7" id="KW-0862">Zinc</keyword>
<evidence type="ECO:0000313" key="10">
    <source>
        <dbReference type="EMBL" id="AEI48720.1"/>
    </source>
</evidence>
<evidence type="ECO:0000256" key="8">
    <source>
        <dbReference type="SAM" id="SignalP"/>
    </source>
</evidence>
<evidence type="ECO:0000256" key="1">
    <source>
        <dbReference type="ARBA" id="ARBA00006040"/>
    </source>
</evidence>
<evidence type="ECO:0000313" key="11">
    <source>
        <dbReference type="Proteomes" id="UP000000493"/>
    </source>
</evidence>
<feature type="chain" id="PRO_5031011638" evidence="8">
    <location>
        <begin position="20"/>
        <end position="702"/>
    </location>
</feature>
<reference evidence="10 11" key="2">
    <citation type="journal article" date="2012" name="Stand. Genomic Sci.">
        <title>Complete genome sequence of the aquatic bacterium Runella slithyformis type strain (LSU 4(T)).</title>
        <authorList>
            <person name="Copeland A."/>
            <person name="Zhang X."/>
            <person name="Misra M."/>
            <person name="Lapidus A."/>
            <person name="Nolan M."/>
            <person name="Lucas S."/>
            <person name="Deshpande S."/>
            <person name="Cheng J.F."/>
            <person name="Tapia R."/>
            <person name="Goodwin L.A."/>
            <person name="Pitluck S."/>
            <person name="Liolios K."/>
            <person name="Pagani I."/>
            <person name="Ivanova N."/>
            <person name="Mikhailova N."/>
            <person name="Pati A."/>
            <person name="Chen A."/>
            <person name="Palaniappan K."/>
            <person name="Land M."/>
            <person name="Hauser L."/>
            <person name="Pan C."/>
            <person name="Jeffries C.D."/>
            <person name="Detter J.C."/>
            <person name="Brambilla E.M."/>
            <person name="Rohde M."/>
            <person name="Djao O.D."/>
            <person name="Goker M."/>
            <person name="Sikorski J."/>
            <person name="Tindall B.J."/>
            <person name="Woyke T."/>
            <person name="Bristow J."/>
            <person name="Eisen J.A."/>
            <person name="Markowitz V."/>
            <person name="Hugenholtz P."/>
            <person name="Kyrpides N.C."/>
            <person name="Klenk H.P."/>
            <person name="Mavromatis K."/>
        </authorList>
    </citation>
    <scope>NUCLEOTIDE SEQUENCE [LARGE SCALE GENOMIC DNA]</scope>
    <source>
        <strain evidence="11">ATCC 29530 / DSM 19594 / LMG 11500 / NCIMB 11436 / LSU 4</strain>
    </source>
</reference>
<evidence type="ECO:0000256" key="7">
    <source>
        <dbReference type="RuleBase" id="RU003435"/>
    </source>
</evidence>
<accession>A0A7U3ZK61</accession>
<dbReference type="GO" id="GO:0006508">
    <property type="term" value="P:proteolysis"/>
    <property type="evidence" value="ECO:0007669"/>
    <property type="project" value="UniProtKB-KW"/>
</dbReference>
<dbReference type="InterPro" id="IPR045090">
    <property type="entry name" value="Pept_M3A_M3B"/>
</dbReference>
<keyword evidence="4 7" id="KW-0378">Hydrolase</keyword>
<proteinExistence type="inferred from homology"/>
<organism evidence="10 11">
    <name type="scientific">Runella slithyformis (strain ATCC 29530 / DSM 19594 / LMG 11500 / NCIMB 11436 / LSU 4)</name>
    <dbReference type="NCBI Taxonomy" id="761193"/>
    <lineage>
        <taxon>Bacteria</taxon>
        <taxon>Pseudomonadati</taxon>
        <taxon>Bacteroidota</taxon>
        <taxon>Cytophagia</taxon>
        <taxon>Cytophagales</taxon>
        <taxon>Spirosomataceae</taxon>
        <taxon>Runella</taxon>
    </lineage>
</organism>
<gene>
    <name evidence="10" type="ordered locus">Runsl_2308</name>
</gene>
<sequence>MKTNVLVLTGLLFSSMALAQNPSSMSSNPLLQPFNTPHQTAPYDKIKPEHFLPALKEAMAEGRKEIDALINNPAKPTFDNTILALEQGGENVGKVSAILFHLNGAETNPEIQKTVREASPLLTEYGNDISLNDKLFARVKAVWDQRAKLKLDTESAMLLEKTYKSFSRNGANLNDTDKEKLRAINKELSQLSIKFAENNLAETNEYALEITDEKDLAGLPDFVKEAAKAAAKKMNKEGWVITLQAPSYGPFMQYADNRELRKKLFLAFNARGFGGDKNDNQANIAQIVKLRYEKAKLLGYATWADYMLEERMANSRQIVADFLNDVKKYAEPAAAKELAELTAYARKNGFTEDKLQRWDVSYYSEKLKKEKYAINDELLKPYFKLENVLDGIFTLTNKLYGITFKENKEIPGWHPEVKTYEVFDKDGKFLAVWYGDYFPRPGKRAGAWNNSIQDQWIENGKEYRPHVVNVCNFSRPTDSKPSLLSFGEVTTLFHEFGHALHSMLANGKYQTTSGTSVAWDFVELPSQIMENFAEEPEVLRIFARHYQTGEVIPQEYIDKIRASSNFMAGIANMRQVGLGMIDMAWHSTVPNGETVAQIEDKVDVGAKLYPKTEGTSVSTAFSHIFAGGYSAGYYSYKWSEVLDADAFELFKEKGIFNREVAQSFRDNVLSKGGSEKPMVLYKRFRGREPKPEAMLKRAGLIL</sequence>
<dbReference type="Pfam" id="PF01432">
    <property type="entry name" value="Peptidase_M3"/>
    <property type="match status" value="1"/>
</dbReference>